<evidence type="ECO:0000313" key="3">
    <source>
        <dbReference type="EMBL" id="NML63522.1"/>
    </source>
</evidence>
<dbReference type="AlphaFoldDB" id="A0A848HQ89"/>
<gene>
    <name evidence="3" type="ORF">HHL21_21005</name>
</gene>
<keyword evidence="4" id="KW-1185">Reference proteome</keyword>
<evidence type="ECO:0000256" key="1">
    <source>
        <dbReference type="SAM" id="MobiDB-lite"/>
    </source>
</evidence>
<dbReference type="InterPro" id="IPR025139">
    <property type="entry name" value="DUF4062"/>
</dbReference>
<dbReference type="Proteomes" id="UP000583752">
    <property type="component" value="Unassembled WGS sequence"/>
</dbReference>
<feature type="region of interest" description="Disordered" evidence="1">
    <location>
        <begin position="357"/>
        <end position="378"/>
    </location>
</feature>
<feature type="domain" description="DUF4062" evidence="2">
    <location>
        <begin position="5"/>
        <end position="91"/>
    </location>
</feature>
<dbReference type="Pfam" id="PF13271">
    <property type="entry name" value="DUF4062"/>
    <property type="match status" value="1"/>
</dbReference>
<evidence type="ECO:0000313" key="4">
    <source>
        <dbReference type="Proteomes" id="UP000583752"/>
    </source>
</evidence>
<protein>
    <submittedName>
        <fullName evidence="3">DUF4062 domain-containing protein</fullName>
    </submittedName>
</protein>
<proteinExistence type="predicted"/>
<organism evidence="3 4">
    <name type="scientific">Massilia polaris</name>
    <dbReference type="NCBI Taxonomy" id="2728846"/>
    <lineage>
        <taxon>Bacteria</taxon>
        <taxon>Pseudomonadati</taxon>
        <taxon>Pseudomonadota</taxon>
        <taxon>Betaproteobacteria</taxon>
        <taxon>Burkholderiales</taxon>
        <taxon>Oxalobacteraceae</taxon>
        <taxon>Telluria group</taxon>
        <taxon>Massilia</taxon>
    </lineage>
</organism>
<dbReference type="EMBL" id="JABBGG010000019">
    <property type="protein sequence ID" value="NML63522.1"/>
    <property type="molecule type" value="Genomic_DNA"/>
</dbReference>
<comment type="caution">
    <text evidence="3">The sequence shown here is derived from an EMBL/GenBank/DDBJ whole genome shotgun (WGS) entry which is preliminary data.</text>
</comment>
<sequence>MAAPKVFVSSTCFDLSEVREQLTRFILSYGFDPVLSENGDVFYKPDCHTHESCLHEVANCQLFILIIGGRFGGEYIADRTKSITNAEYAAARQCNIPIFTYVRSGVLANHHLYQQNRKKAFVSDIEYPAIEKQEYALDIFRFVDDVRKSPANNALEGFVNFQHIESHLRKQWAGMFFELLRSRELTAQMDVTNHLISGVRASNQKLEELIKSLYISSNKVTAEKEIASIEAVSEIEVFFETVLHPDWIKEGKYLLDSARVDLTAISHIAPADLTWHQYLVTTGLFEYDEIPIDPADDDSDFEIALKCMVTVESNSYFMIGIDRRENGMTPEWFERGVRSSTPEQREKALSRIFDKYAASSSKKPRRKLPNLTSAGRNE</sequence>
<dbReference type="RefSeq" id="WP_169469557.1">
    <property type="nucleotide sequence ID" value="NZ_JABBGG010000019.1"/>
</dbReference>
<evidence type="ECO:0000259" key="2">
    <source>
        <dbReference type="Pfam" id="PF13271"/>
    </source>
</evidence>
<name>A0A848HQ89_9BURK</name>
<accession>A0A848HQ89</accession>
<reference evidence="3 4" key="1">
    <citation type="submission" date="2020-04" db="EMBL/GenBank/DDBJ databases">
        <title>Massilia sp. RP-1-19 isolated from soil.</title>
        <authorList>
            <person name="Dahal R.H."/>
        </authorList>
    </citation>
    <scope>NUCLEOTIDE SEQUENCE [LARGE SCALE GENOMIC DNA]</scope>
    <source>
        <strain evidence="3 4">RP-1-19</strain>
    </source>
</reference>